<keyword evidence="2" id="KW-1185">Reference proteome</keyword>
<reference evidence="3" key="1">
    <citation type="submission" date="2020-12" db="UniProtKB">
        <authorList>
            <consortium name="WormBaseParasite"/>
        </authorList>
    </citation>
    <scope>IDENTIFICATION</scope>
    <source>
        <strain evidence="3">MHco3</strain>
    </source>
</reference>
<dbReference type="Proteomes" id="UP000025227">
    <property type="component" value="Unplaced"/>
</dbReference>
<keyword evidence="1" id="KW-1133">Transmembrane helix</keyword>
<keyword evidence="1" id="KW-0472">Membrane</keyword>
<dbReference type="AlphaFoldDB" id="A0A7I4Z3X4"/>
<name>A0A7I4Z3X4_HAECO</name>
<organism evidence="2 3">
    <name type="scientific">Haemonchus contortus</name>
    <name type="common">Barber pole worm</name>
    <dbReference type="NCBI Taxonomy" id="6289"/>
    <lineage>
        <taxon>Eukaryota</taxon>
        <taxon>Metazoa</taxon>
        <taxon>Ecdysozoa</taxon>
        <taxon>Nematoda</taxon>
        <taxon>Chromadorea</taxon>
        <taxon>Rhabditida</taxon>
        <taxon>Rhabditina</taxon>
        <taxon>Rhabditomorpha</taxon>
        <taxon>Strongyloidea</taxon>
        <taxon>Trichostrongylidae</taxon>
        <taxon>Haemonchus</taxon>
    </lineage>
</organism>
<proteinExistence type="predicted"/>
<evidence type="ECO:0000313" key="2">
    <source>
        <dbReference type="Proteomes" id="UP000025227"/>
    </source>
</evidence>
<dbReference type="WBParaSite" id="HCON_00180720-00001">
    <property type="protein sequence ID" value="HCON_00180720-00001"/>
    <property type="gene ID" value="HCON_00180720"/>
</dbReference>
<evidence type="ECO:0000256" key="1">
    <source>
        <dbReference type="SAM" id="Phobius"/>
    </source>
</evidence>
<keyword evidence="1" id="KW-0812">Transmembrane</keyword>
<feature type="transmembrane region" description="Helical" evidence="1">
    <location>
        <begin position="58"/>
        <end position="79"/>
    </location>
</feature>
<evidence type="ECO:0000313" key="3">
    <source>
        <dbReference type="WBParaSite" id="HCON_00180720-00001"/>
    </source>
</evidence>
<protein>
    <submittedName>
        <fullName evidence="3">Ald_Xan_dh_C2 domain-containing protein</fullName>
    </submittedName>
</protein>
<sequence length="82" mass="8952">MGKLMVTGADSALKNSQIGPGSFKFSIDVGGKLGKLMWSSAAGRCAISTIYNPQVWCVFIYLCMNVCMYVCMNVCMYVCMNV</sequence>
<accession>A0A7I4Z3X4</accession>